<dbReference type="STRING" id="1195246.AGRI_13785"/>
<dbReference type="CDD" id="cd00075">
    <property type="entry name" value="HATPase"/>
    <property type="match status" value="1"/>
</dbReference>
<dbReference type="SUPFAM" id="SSF55874">
    <property type="entry name" value="ATPase domain of HSP90 chaperone/DNA topoisomerase II/histidine kinase"/>
    <property type="match status" value="1"/>
</dbReference>
<dbReference type="PROSITE" id="PS50109">
    <property type="entry name" value="HIS_KIN"/>
    <property type="match status" value="1"/>
</dbReference>
<dbReference type="InterPro" id="IPR050428">
    <property type="entry name" value="TCS_sensor_his_kinase"/>
</dbReference>
<organism evidence="17 18">
    <name type="scientific">Alishewanella agri BL06</name>
    <dbReference type="NCBI Taxonomy" id="1195246"/>
    <lineage>
        <taxon>Bacteria</taxon>
        <taxon>Pseudomonadati</taxon>
        <taxon>Pseudomonadota</taxon>
        <taxon>Gammaproteobacteria</taxon>
        <taxon>Alteromonadales</taxon>
        <taxon>Alteromonadaceae</taxon>
        <taxon>Alishewanella</taxon>
    </lineage>
</organism>
<keyword evidence="10 14" id="KW-0067">ATP-binding</keyword>
<keyword evidence="12 14" id="KW-0902">Two-component regulatory system</keyword>
<evidence type="ECO:0000256" key="5">
    <source>
        <dbReference type="ARBA" id="ARBA00022553"/>
    </source>
</evidence>
<dbReference type="EMBL" id="AKKU01000026">
    <property type="protein sequence ID" value="EIW87596.1"/>
    <property type="molecule type" value="Genomic_DNA"/>
</dbReference>
<dbReference type="Gene3D" id="1.10.287.130">
    <property type="match status" value="1"/>
</dbReference>
<dbReference type="AlphaFoldDB" id="I8U2N4"/>
<dbReference type="SMART" id="SM00304">
    <property type="entry name" value="HAMP"/>
    <property type="match status" value="1"/>
</dbReference>
<evidence type="ECO:0000259" key="15">
    <source>
        <dbReference type="PROSITE" id="PS50109"/>
    </source>
</evidence>
<evidence type="ECO:0000256" key="13">
    <source>
        <dbReference type="ARBA" id="ARBA00023136"/>
    </source>
</evidence>
<keyword evidence="5" id="KW-0597">Phosphoprotein</keyword>
<evidence type="ECO:0000256" key="1">
    <source>
        <dbReference type="ARBA" id="ARBA00000085"/>
    </source>
</evidence>
<comment type="caution">
    <text evidence="17">The sequence shown here is derived from an EMBL/GenBank/DDBJ whole genome shotgun (WGS) entry which is preliminary data.</text>
</comment>
<dbReference type="NCBIfam" id="NF007345">
    <property type="entry name" value="PRK09835.1"/>
    <property type="match status" value="1"/>
</dbReference>
<evidence type="ECO:0000256" key="7">
    <source>
        <dbReference type="ARBA" id="ARBA00022692"/>
    </source>
</evidence>
<feature type="domain" description="HAMP" evidence="16">
    <location>
        <begin position="189"/>
        <end position="242"/>
    </location>
</feature>
<keyword evidence="6 14" id="KW-0808">Transferase</keyword>
<feature type="transmembrane region" description="Helical" evidence="14">
    <location>
        <begin position="12"/>
        <end position="30"/>
    </location>
</feature>
<dbReference type="InterPro" id="IPR004358">
    <property type="entry name" value="Sig_transdc_His_kin-like_C"/>
</dbReference>
<protein>
    <recommendedName>
        <fullName evidence="14">Sensor protein</fullName>
        <ecNumber evidence="14">2.7.13.3</ecNumber>
    </recommendedName>
</protein>
<comment type="function">
    <text evidence="14">Member of a two-component regulatory system.</text>
</comment>
<evidence type="ECO:0000256" key="11">
    <source>
        <dbReference type="ARBA" id="ARBA00022989"/>
    </source>
</evidence>
<dbReference type="Proteomes" id="UP000035062">
    <property type="component" value="Unassembled WGS sequence"/>
</dbReference>
<dbReference type="eggNOG" id="COG2205">
    <property type="taxonomic scope" value="Bacteria"/>
</dbReference>
<dbReference type="SUPFAM" id="SSF158472">
    <property type="entry name" value="HAMP domain-like"/>
    <property type="match status" value="1"/>
</dbReference>
<evidence type="ECO:0000256" key="6">
    <source>
        <dbReference type="ARBA" id="ARBA00022679"/>
    </source>
</evidence>
<dbReference type="Gene3D" id="3.30.565.10">
    <property type="entry name" value="Histidine kinase-like ATPase, C-terminal domain"/>
    <property type="match status" value="1"/>
</dbReference>
<accession>I8U2N4</accession>
<evidence type="ECO:0000256" key="10">
    <source>
        <dbReference type="ARBA" id="ARBA00022840"/>
    </source>
</evidence>
<keyword evidence="18" id="KW-1185">Reference proteome</keyword>
<evidence type="ECO:0000313" key="17">
    <source>
        <dbReference type="EMBL" id="EIW87596.1"/>
    </source>
</evidence>
<dbReference type="PROSITE" id="PS50885">
    <property type="entry name" value="HAMP"/>
    <property type="match status" value="1"/>
</dbReference>
<evidence type="ECO:0000256" key="4">
    <source>
        <dbReference type="ARBA" id="ARBA00022519"/>
    </source>
</evidence>
<dbReference type="CDD" id="cd06225">
    <property type="entry name" value="HAMP"/>
    <property type="match status" value="1"/>
</dbReference>
<gene>
    <name evidence="17" type="ORF">AGRI_13785</name>
</gene>
<dbReference type="PANTHER" id="PTHR45436">
    <property type="entry name" value="SENSOR HISTIDINE KINASE YKOH"/>
    <property type="match status" value="1"/>
</dbReference>
<dbReference type="PANTHER" id="PTHR45436:SF15">
    <property type="entry name" value="SENSOR HISTIDINE KINASE CUSS"/>
    <property type="match status" value="1"/>
</dbReference>
<name>I8U2N4_9ALTE</name>
<evidence type="ECO:0000256" key="9">
    <source>
        <dbReference type="ARBA" id="ARBA00022777"/>
    </source>
</evidence>
<dbReference type="SMART" id="SM00387">
    <property type="entry name" value="HATPase_c"/>
    <property type="match status" value="1"/>
</dbReference>
<dbReference type="GO" id="GO:0000155">
    <property type="term" value="F:phosphorelay sensor kinase activity"/>
    <property type="evidence" value="ECO:0007669"/>
    <property type="project" value="InterPro"/>
</dbReference>
<evidence type="ECO:0000256" key="8">
    <source>
        <dbReference type="ARBA" id="ARBA00022741"/>
    </source>
</evidence>
<proteinExistence type="predicted"/>
<keyword evidence="11 14" id="KW-1133">Transmembrane helix</keyword>
<dbReference type="InterPro" id="IPR003660">
    <property type="entry name" value="HAMP_dom"/>
</dbReference>
<sequence length="468" mass="52208">MHKAGKRPLSITVRVVLFVALTISICLFFVQQLLLSSVEHHFIEQDADELAVILHAVEHTLTAGQNGQQQPTQTLAKAVSGHHGVYYQVMDSQNRLVYRNADIDLSLLAANTPASADYNAKAIHNWQLDGKAYRGVFSLFTTADQQYQVIAAIDISFHEHFLQQLQRSLGLILLGSALLTLLAAWLAVHQGLNPLRGLSAQMRDIQTNKLDIRLSPGEVPAELRHMVQSFNLMLDRLEQGFTKLSHFSADIAHELRTPLTNMITQTQVSLSRARSADEYQNLLFSNLEELERLNKMISDMLWLAKSQNGLLTLQKQTLNLADEIQAIFDFFEALAEESGVSLHFSGPVILVQADRTLLRHALTNLLSNALRYTAQSQSITVTTALASPDSITISVENPGPPIPPEHLPYLFERFYRADQSRQRHSEGAGLGLAITKAIVEAHEGQINVESDLESTRFVIRLKIEKLAF</sequence>
<feature type="domain" description="Histidine kinase" evidence="15">
    <location>
        <begin position="250"/>
        <end position="465"/>
    </location>
</feature>
<reference evidence="17 18" key="1">
    <citation type="journal article" date="2012" name="J. Bacteriol.">
        <title>Genome Sequence of Pectin-Degrading Alishewanella agri, Isolated from Landfill Soil.</title>
        <authorList>
            <person name="Kim J."/>
            <person name="Jung J."/>
            <person name="Sung J.S."/>
            <person name="Chun J."/>
            <person name="Park W."/>
        </authorList>
    </citation>
    <scope>NUCLEOTIDE SEQUENCE [LARGE SCALE GENOMIC DNA]</scope>
    <source>
        <strain evidence="17 18">BL06</strain>
    </source>
</reference>
<evidence type="ECO:0000259" key="16">
    <source>
        <dbReference type="PROSITE" id="PS50885"/>
    </source>
</evidence>
<dbReference type="Pfam" id="PF02518">
    <property type="entry name" value="HATPase_c"/>
    <property type="match status" value="1"/>
</dbReference>
<dbReference type="Pfam" id="PF00512">
    <property type="entry name" value="HisKA"/>
    <property type="match status" value="1"/>
</dbReference>
<evidence type="ECO:0000256" key="3">
    <source>
        <dbReference type="ARBA" id="ARBA00022475"/>
    </source>
</evidence>
<comment type="subcellular location">
    <subcellularLocation>
        <location evidence="2">Cell inner membrane</location>
        <topology evidence="2">Multi-pass membrane protein</topology>
    </subcellularLocation>
</comment>
<dbReference type="InterPro" id="IPR003594">
    <property type="entry name" value="HATPase_dom"/>
</dbReference>
<dbReference type="InterPro" id="IPR003661">
    <property type="entry name" value="HisK_dim/P_dom"/>
</dbReference>
<dbReference type="Pfam" id="PF21085">
    <property type="entry name" value="CusS"/>
    <property type="match status" value="1"/>
</dbReference>
<evidence type="ECO:0000256" key="14">
    <source>
        <dbReference type="RuleBase" id="RU364088"/>
    </source>
</evidence>
<dbReference type="GO" id="GO:0005524">
    <property type="term" value="F:ATP binding"/>
    <property type="evidence" value="ECO:0007669"/>
    <property type="project" value="UniProtKB-KW"/>
</dbReference>
<dbReference type="RefSeq" id="WP_008985529.1">
    <property type="nucleotide sequence ID" value="NZ_AKKU01000026.1"/>
</dbReference>
<evidence type="ECO:0000313" key="18">
    <source>
        <dbReference type="Proteomes" id="UP000035062"/>
    </source>
</evidence>
<dbReference type="SMART" id="SM00388">
    <property type="entry name" value="HisKA"/>
    <property type="match status" value="1"/>
</dbReference>
<dbReference type="CDD" id="cd00082">
    <property type="entry name" value="HisKA"/>
    <property type="match status" value="1"/>
</dbReference>
<dbReference type="PATRIC" id="fig|1195246.3.peg.2741"/>
<evidence type="ECO:0000256" key="2">
    <source>
        <dbReference type="ARBA" id="ARBA00004429"/>
    </source>
</evidence>
<keyword evidence="3 14" id="KW-1003">Cell membrane</keyword>
<dbReference type="Gene3D" id="6.10.340.10">
    <property type="match status" value="1"/>
</dbReference>
<keyword evidence="13 14" id="KW-0472">Membrane</keyword>
<dbReference type="PRINTS" id="PR00344">
    <property type="entry name" value="BCTRLSENSOR"/>
</dbReference>
<dbReference type="InterPro" id="IPR036890">
    <property type="entry name" value="HATPase_C_sf"/>
</dbReference>
<dbReference type="FunFam" id="3.30.565.10:FF:000006">
    <property type="entry name" value="Sensor histidine kinase WalK"/>
    <property type="match status" value="1"/>
</dbReference>
<keyword evidence="4 14" id="KW-0997">Cell inner membrane</keyword>
<dbReference type="GO" id="GO:0005886">
    <property type="term" value="C:plasma membrane"/>
    <property type="evidence" value="ECO:0007669"/>
    <property type="project" value="UniProtKB-SubCell"/>
</dbReference>
<dbReference type="SUPFAM" id="SSF47384">
    <property type="entry name" value="Homodimeric domain of signal transducing histidine kinase"/>
    <property type="match status" value="1"/>
</dbReference>
<dbReference type="InterPro" id="IPR048590">
    <property type="entry name" value="CusS-like_sensor"/>
</dbReference>
<dbReference type="Pfam" id="PF00672">
    <property type="entry name" value="HAMP"/>
    <property type="match status" value="1"/>
</dbReference>
<comment type="catalytic activity">
    <reaction evidence="1 14">
        <text>ATP + protein L-histidine = ADP + protein N-phospho-L-histidine.</text>
        <dbReference type="EC" id="2.7.13.3"/>
    </reaction>
</comment>
<keyword evidence="9 14" id="KW-0418">Kinase</keyword>
<keyword evidence="7 14" id="KW-0812">Transmembrane</keyword>
<dbReference type="InterPro" id="IPR005467">
    <property type="entry name" value="His_kinase_dom"/>
</dbReference>
<dbReference type="InterPro" id="IPR006290">
    <property type="entry name" value="CztS_silS_copS"/>
</dbReference>
<dbReference type="NCBIfam" id="TIGR01386">
    <property type="entry name" value="cztS_silS_copS"/>
    <property type="match status" value="1"/>
</dbReference>
<keyword evidence="8 14" id="KW-0547">Nucleotide-binding</keyword>
<dbReference type="EC" id="2.7.13.3" evidence="14"/>
<evidence type="ECO:0000256" key="12">
    <source>
        <dbReference type="ARBA" id="ARBA00023012"/>
    </source>
</evidence>
<dbReference type="InterPro" id="IPR036097">
    <property type="entry name" value="HisK_dim/P_sf"/>
</dbReference>